<dbReference type="InterPro" id="IPR013785">
    <property type="entry name" value="Aldolase_TIM"/>
</dbReference>
<evidence type="ECO:0000256" key="3">
    <source>
        <dbReference type="ARBA" id="ARBA00012572"/>
    </source>
</evidence>
<dbReference type="RefSeq" id="WP_141450250.1">
    <property type="nucleotide sequence ID" value="NZ_CP041217.1"/>
</dbReference>
<proteinExistence type="inferred from homology"/>
<keyword evidence="8 9" id="KW-0413">Isomerase</keyword>
<dbReference type="Pfam" id="PF00697">
    <property type="entry name" value="PRAI"/>
    <property type="match status" value="1"/>
</dbReference>
<keyword evidence="6 9" id="KW-0822">Tryptophan biosynthesis</keyword>
<evidence type="ECO:0000256" key="1">
    <source>
        <dbReference type="ARBA" id="ARBA00001164"/>
    </source>
</evidence>
<sequence length="248" mass="26611">MKTGITKRVPAIKICGIRTPEALLAAAELGVDYIGLVFAPSRRQVDGVQAAALIGELDAWAKSALIEANEATEAKDEAKRPKVAGVFVNPTLDELKATLSAAPLDVIQLHGQESPGFCREVRERFNTEVFKSISIGGEDTGESHAERAERMSEAYRGAVDALLLDTHDPLYGGGSGRTFNWEIIPLYRQAAEACGLQLFVAGGLTESNAGELVRNYAPDGIDVSSGVETDGHKDIRKMTLFVERAVLS</sequence>
<keyword evidence="12" id="KW-1185">Reference proteome</keyword>
<dbReference type="PANTHER" id="PTHR42894:SF1">
    <property type="entry name" value="N-(5'-PHOSPHORIBOSYL)ANTHRANILATE ISOMERASE"/>
    <property type="match status" value="1"/>
</dbReference>
<evidence type="ECO:0000313" key="12">
    <source>
        <dbReference type="Proteomes" id="UP000316968"/>
    </source>
</evidence>
<dbReference type="Gene3D" id="3.20.20.70">
    <property type="entry name" value="Aldolase class I"/>
    <property type="match status" value="1"/>
</dbReference>
<keyword evidence="7 9" id="KW-0057">Aromatic amino acid biosynthesis</keyword>
<organism evidence="11 12">
    <name type="scientific">Saccharibacillus brassicae</name>
    <dbReference type="NCBI Taxonomy" id="2583377"/>
    <lineage>
        <taxon>Bacteria</taxon>
        <taxon>Bacillati</taxon>
        <taxon>Bacillota</taxon>
        <taxon>Bacilli</taxon>
        <taxon>Bacillales</taxon>
        <taxon>Paenibacillaceae</taxon>
        <taxon>Saccharibacillus</taxon>
    </lineage>
</organism>
<reference evidence="11 12" key="1">
    <citation type="submission" date="2019-06" db="EMBL/GenBank/DDBJ databases">
        <title>Saccharibacillus brassicae sp. nov., an endophytic bacterium isolated from Chinese cabbage seeds (Brassica pekinensis).</title>
        <authorList>
            <person name="Jiang L."/>
            <person name="Lee J."/>
            <person name="Kim S.W."/>
        </authorList>
    </citation>
    <scope>NUCLEOTIDE SEQUENCE [LARGE SCALE GENOMIC DNA]</scope>
    <source>
        <strain evidence="12">KCTC 43072 / ATSA2</strain>
    </source>
</reference>
<dbReference type="InterPro" id="IPR001240">
    <property type="entry name" value="PRAI_dom"/>
</dbReference>
<evidence type="ECO:0000256" key="8">
    <source>
        <dbReference type="ARBA" id="ARBA00023235"/>
    </source>
</evidence>
<protein>
    <recommendedName>
        <fullName evidence="4 9">N-(5'-phosphoribosyl)anthranilate isomerase</fullName>
        <shortName evidence="9">PRAI</shortName>
        <ecNumber evidence="3 9">5.3.1.24</ecNumber>
    </recommendedName>
</protein>
<dbReference type="HAMAP" id="MF_00135">
    <property type="entry name" value="PRAI"/>
    <property type="match status" value="1"/>
</dbReference>
<evidence type="ECO:0000256" key="4">
    <source>
        <dbReference type="ARBA" id="ARBA00022272"/>
    </source>
</evidence>
<dbReference type="EC" id="5.3.1.24" evidence="3 9"/>
<dbReference type="GO" id="GO:0004640">
    <property type="term" value="F:phosphoribosylanthranilate isomerase activity"/>
    <property type="evidence" value="ECO:0007669"/>
    <property type="project" value="UniProtKB-UniRule"/>
</dbReference>
<dbReference type="AlphaFoldDB" id="A0A4Y6V4N2"/>
<dbReference type="EMBL" id="CP041217">
    <property type="protein sequence ID" value="QDH23601.1"/>
    <property type="molecule type" value="Genomic_DNA"/>
</dbReference>
<dbReference type="GO" id="GO:0000162">
    <property type="term" value="P:L-tryptophan biosynthetic process"/>
    <property type="evidence" value="ECO:0007669"/>
    <property type="project" value="UniProtKB-UniRule"/>
</dbReference>
<dbReference type="InterPro" id="IPR044643">
    <property type="entry name" value="TrpF_fam"/>
</dbReference>
<dbReference type="Proteomes" id="UP000316968">
    <property type="component" value="Chromosome"/>
</dbReference>
<evidence type="ECO:0000313" key="11">
    <source>
        <dbReference type="EMBL" id="QDH23601.1"/>
    </source>
</evidence>
<evidence type="ECO:0000256" key="7">
    <source>
        <dbReference type="ARBA" id="ARBA00023141"/>
    </source>
</evidence>
<evidence type="ECO:0000259" key="10">
    <source>
        <dbReference type="Pfam" id="PF00697"/>
    </source>
</evidence>
<comment type="pathway">
    <text evidence="2 9">Amino-acid biosynthesis; L-tryptophan biosynthesis; L-tryptophan from chorismate: step 3/5.</text>
</comment>
<feature type="domain" description="N-(5'phosphoribosyl) anthranilate isomerase (PRAI)" evidence="10">
    <location>
        <begin position="69"/>
        <end position="243"/>
    </location>
</feature>
<comment type="catalytic activity">
    <reaction evidence="1 9">
        <text>N-(5-phospho-beta-D-ribosyl)anthranilate = 1-(2-carboxyphenylamino)-1-deoxy-D-ribulose 5-phosphate</text>
        <dbReference type="Rhea" id="RHEA:21540"/>
        <dbReference type="ChEBI" id="CHEBI:18277"/>
        <dbReference type="ChEBI" id="CHEBI:58613"/>
        <dbReference type="EC" id="5.3.1.24"/>
    </reaction>
</comment>
<accession>A0A4Y6V4N2</accession>
<evidence type="ECO:0000256" key="5">
    <source>
        <dbReference type="ARBA" id="ARBA00022605"/>
    </source>
</evidence>
<dbReference type="UniPathway" id="UPA00035">
    <property type="reaction ID" value="UER00042"/>
</dbReference>
<name>A0A4Y6V4N2_SACBS</name>
<evidence type="ECO:0000256" key="9">
    <source>
        <dbReference type="HAMAP-Rule" id="MF_00135"/>
    </source>
</evidence>
<keyword evidence="5 9" id="KW-0028">Amino-acid biosynthesis</keyword>
<dbReference type="CDD" id="cd00405">
    <property type="entry name" value="PRAI"/>
    <property type="match status" value="1"/>
</dbReference>
<dbReference type="OrthoDB" id="9786954at2"/>
<dbReference type="KEGG" id="saca:FFV09_00705"/>
<dbReference type="SUPFAM" id="SSF51366">
    <property type="entry name" value="Ribulose-phoshate binding barrel"/>
    <property type="match status" value="1"/>
</dbReference>
<evidence type="ECO:0000256" key="2">
    <source>
        <dbReference type="ARBA" id="ARBA00004664"/>
    </source>
</evidence>
<dbReference type="PANTHER" id="PTHR42894">
    <property type="entry name" value="N-(5'-PHOSPHORIBOSYL)ANTHRANILATE ISOMERASE"/>
    <property type="match status" value="1"/>
</dbReference>
<comment type="similarity">
    <text evidence="9">Belongs to the TrpF family.</text>
</comment>
<gene>
    <name evidence="9" type="primary">trpF</name>
    <name evidence="11" type="ORF">FFV09_00705</name>
</gene>
<dbReference type="InterPro" id="IPR011060">
    <property type="entry name" value="RibuloseP-bd_barrel"/>
</dbReference>
<evidence type="ECO:0000256" key="6">
    <source>
        <dbReference type="ARBA" id="ARBA00022822"/>
    </source>
</evidence>